<feature type="transmembrane region" description="Helical" evidence="2">
    <location>
        <begin position="62"/>
        <end position="84"/>
    </location>
</feature>
<evidence type="ECO:0000313" key="3">
    <source>
        <dbReference type="EMBL" id="KUF77098.1"/>
    </source>
</evidence>
<keyword evidence="2" id="KW-0472">Membrane</keyword>
<feature type="transmembrane region" description="Helical" evidence="2">
    <location>
        <begin position="558"/>
        <end position="580"/>
    </location>
</feature>
<name>A0A0W8BZ41_PHYNI</name>
<evidence type="ECO:0000256" key="2">
    <source>
        <dbReference type="SAM" id="Phobius"/>
    </source>
</evidence>
<protein>
    <submittedName>
        <fullName evidence="3">Uncharacterized protein</fullName>
    </submittedName>
</protein>
<feature type="transmembrane region" description="Helical" evidence="2">
    <location>
        <begin position="522"/>
        <end position="546"/>
    </location>
</feature>
<dbReference type="EMBL" id="LNFO01005644">
    <property type="protein sequence ID" value="KUF77098.1"/>
    <property type="molecule type" value="Genomic_DNA"/>
</dbReference>
<evidence type="ECO:0000256" key="1">
    <source>
        <dbReference type="SAM" id="MobiDB-lite"/>
    </source>
</evidence>
<feature type="transmembrane region" description="Helical" evidence="2">
    <location>
        <begin position="262"/>
        <end position="284"/>
    </location>
</feature>
<feature type="region of interest" description="Disordered" evidence="1">
    <location>
        <begin position="645"/>
        <end position="664"/>
    </location>
</feature>
<gene>
    <name evidence="3" type="ORF">AM587_10012952</name>
</gene>
<accession>A0A0W8BZ41</accession>
<proteinExistence type="predicted"/>
<keyword evidence="2" id="KW-0812">Transmembrane</keyword>
<feature type="transmembrane region" description="Helical" evidence="2">
    <location>
        <begin position="113"/>
        <end position="133"/>
    </location>
</feature>
<evidence type="ECO:0000313" key="4">
    <source>
        <dbReference type="Proteomes" id="UP000052943"/>
    </source>
</evidence>
<sequence>MVDDVQEFTLLRRSSLASGVGHLLVKTKPQAAECEGTENRVAEGVVATDLVGHHRSFDGLRIILVSMMTTCLGWTVWLLLLNIAPNNMVNRIMDTSNLESGSFWQFVDLPLPIYGLAIFGLTIIGLGYSFVLIKLIWKRAHSRVLPETGALVRIHAFSAGVVDAIRRVATDRTSSRSLSSAASLVSSLASSESIARKRLNLCMKLVDLMIELVMLLQILEDGLPIVLVAVFTVIVAANAVWCALVMLLPLKQTVLVENLIDLIFDLLIAVGYPMILVCYCLSAFKFDRAKLMINQAVFPQGWLEQSASTIADPVQTVVIYKTLNSLRISSIFNFFTRMGINITLWLKCQRLMNLMENPRRQSSSVYPRHCRLAASSLVAFAIFVIIYVEESTRTSAVACHPHPECVINARRWLMLDSLTQCPCLALIDNNIAPKTYSEWMDPKDITAKVAHLATMGLLQIVQLTNRKLEVLPEELRGCTDMRYLMDSRANTARIFNLCMKLVDLMIELVMLLQILEDGLPIVLVAVFTVIVAANAVWCALVMLLPLKQTVLVENLIDLIFDLLIAVGYPMILVCYCLSAFKFDRAKLMINQAVFPQGWLEQSASTIADPVQTVVIYKTLNSLRISLYIQLLHTNGYQHHTVAQMSTSHEPNGESAKTEQQRVPQTLSAGSIFSRGLRNIRDHLRRRKHENVSGSVSSAP</sequence>
<dbReference type="STRING" id="4790.A0A0W8BZ41"/>
<organism evidence="3 4">
    <name type="scientific">Phytophthora nicotianae</name>
    <name type="common">Potato buckeye rot agent</name>
    <name type="synonym">Phytophthora parasitica</name>
    <dbReference type="NCBI Taxonomy" id="4792"/>
    <lineage>
        <taxon>Eukaryota</taxon>
        <taxon>Sar</taxon>
        <taxon>Stramenopiles</taxon>
        <taxon>Oomycota</taxon>
        <taxon>Peronosporomycetes</taxon>
        <taxon>Peronosporales</taxon>
        <taxon>Peronosporaceae</taxon>
        <taxon>Phytophthora</taxon>
    </lineage>
</organism>
<keyword evidence="2" id="KW-1133">Transmembrane helix</keyword>
<reference evidence="3 4" key="1">
    <citation type="submission" date="2015-11" db="EMBL/GenBank/DDBJ databases">
        <title>Genomes and virulence difference between two physiological races of Phytophthora nicotianae.</title>
        <authorList>
            <person name="Liu H."/>
            <person name="Ma X."/>
            <person name="Yu H."/>
            <person name="Fang D."/>
            <person name="Li Y."/>
            <person name="Wang X."/>
            <person name="Wang W."/>
            <person name="Dong Y."/>
            <person name="Xiao B."/>
        </authorList>
    </citation>
    <scope>NUCLEOTIDE SEQUENCE [LARGE SCALE GENOMIC DNA]</scope>
    <source>
        <strain evidence="4">race 0</strain>
    </source>
</reference>
<feature type="transmembrane region" description="Helical" evidence="2">
    <location>
        <begin position="225"/>
        <end position="250"/>
    </location>
</feature>
<dbReference type="Proteomes" id="UP000052943">
    <property type="component" value="Unassembled WGS sequence"/>
</dbReference>
<comment type="caution">
    <text evidence="3">The sequence shown here is derived from an EMBL/GenBank/DDBJ whole genome shotgun (WGS) entry which is preliminary data.</text>
</comment>
<dbReference type="AlphaFoldDB" id="A0A0W8BZ41"/>